<comment type="cofactor">
    <cofactor evidence="7">
        <name>[2Fe-2S] cluster</name>
        <dbReference type="ChEBI" id="CHEBI:190135"/>
    </cofactor>
</comment>
<dbReference type="CDD" id="cd00207">
    <property type="entry name" value="fer2"/>
    <property type="match status" value="1"/>
</dbReference>
<dbReference type="Pfam" id="PF00111">
    <property type="entry name" value="Fer2"/>
    <property type="match status" value="1"/>
</dbReference>
<evidence type="ECO:0000256" key="2">
    <source>
        <dbReference type="ARBA" id="ARBA00022714"/>
    </source>
</evidence>
<dbReference type="GO" id="GO:0140647">
    <property type="term" value="P:P450-containing electron transport chain"/>
    <property type="evidence" value="ECO:0007669"/>
    <property type="project" value="InterPro"/>
</dbReference>
<dbReference type="SUPFAM" id="SSF54292">
    <property type="entry name" value="2Fe-2S ferredoxin-like"/>
    <property type="match status" value="1"/>
</dbReference>
<proteinExistence type="inferred from homology"/>
<keyword evidence="3" id="KW-0479">Metal-binding</keyword>
<dbReference type="AlphaFoldDB" id="A0AAV3TX51"/>
<dbReference type="PANTHER" id="PTHR23426:SF65">
    <property type="entry name" value="FERREDOXIN-2, MITOCHONDRIAL"/>
    <property type="match status" value="1"/>
</dbReference>
<keyword evidence="4" id="KW-0408">Iron</keyword>
<evidence type="ECO:0000313" key="9">
    <source>
        <dbReference type="EMBL" id="GAA4931447.1"/>
    </source>
</evidence>
<dbReference type="GO" id="GO:0009055">
    <property type="term" value="F:electron transfer activity"/>
    <property type="evidence" value="ECO:0007669"/>
    <property type="project" value="TreeGrafter"/>
</dbReference>
<organism evidence="9 10">
    <name type="scientific">Halioxenophilus aromaticivorans</name>
    <dbReference type="NCBI Taxonomy" id="1306992"/>
    <lineage>
        <taxon>Bacteria</taxon>
        <taxon>Pseudomonadati</taxon>
        <taxon>Pseudomonadota</taxon>
        <taxon>Gammaproteobacteria</taxon>
        <taxon>Alteromonadales</taxon>
        <taxon>Alteromonadaceae</taxon>
        <taxon>Halioxenophilus</taxon>
    </lineage>
</organism>
<accession>A0AAV3TX51</accession>
<dbReference type="PRINTS" id="PR00355">
    <property type="entry name" value="ADRENODOXIN"/>
</dbReference>
<comment type="caution">
    <text evidence="9">The sequence shown here is derived from an EMBL/GenBank/DDBJ whole genome shotgun (WGS) entry which is preliminary data.</text>
</comment>
<sequence length="107" mass="11318">MKVTYVSSEGDETVIDLKGGVTIQEGAIQNLVDGIDADCGGGMSCATCHVFVDSKWVDRVGPPTALESDMLSAIPGSNETSRLSCQISMSSDLDGLVVHMPEEQYGY</sequence>
<dbReference type="PANTHER" id="PTHR23426">
    <property type="entry name" value="FERREDOXIN/ADRENODOXIN"/>
    <property type="match status" value="1"/>
</dbReference>
<evidence type="ECO:0000259" key="8">
    <source>
        <dbReference type="PROSITE" id="PS51085"/>
    </source>
</evidence>
<dbReference type="InterPro" id="IPR001055">
    <property type="entry name" value="Adrenodoxin-like"/>
</dbReference>
<keyword evidence="10" id="KW-1185">Reference proteome</keyword>
<protein>
    <submittedName>
        <fullName evidence="9">2Fe-2S iron-sulfur cluster-binding protein</fullName>
    </submittedName>
</protein>
<dbReference type="PROSITE" id="PS51085">
    <property type="entry name" value="2FE2S_FER_2"/>
    <property type="match status" value="1"/>
</dbReference>
<gene>
    <name evidence="9" type="ORF">GCM10025791_04490</name>
</gene>
<dbReference type="RefSeq" id="WP_345416401.1">
    <property type="nucleotide sequence ID" value="NZ_AP031496.1"/>
</dbReference>
<dbReference type="InterPro" id="IPR036010">
    <property type="entry name" value="2Fe-2S_ferredoxin-like_sf"/>
</dbReference>
<evidence type="ECO:0000256" key="6">
    <source>
        <dbReference type="ARBA" id="ARBA00023075"/>
    </source>
</evidence>
<dbReference type="InterPro" id="IPR001041">
    <property type="entry name" value="2Fe-2S_ferredoxin-type"/>
</dbReference>
<evidence type="ECO:0000256" key="3">
    <source>
        <dbReference type="ARBA" id="ARBA00022723"/>
    </source>
</evidence>
<dbReference type="GO" id="GO:0046872">
    <property type="term" value="F:metal ion binding"/>
    <property type="evidence" value="ECO:0007669"/>
    <property type="project" value="UniProtKB-KW"/>
</dbReference>
<name>A0AAV3TX51_9ALTE</name>
<keyword evidence="6" id="KW-0830">Ubiquinone</keyword>
<feature type="domain" description="2Fe-2S ferredoxin-type" evidence="8">
    <location>
        <begin position="1"/>
        <end position="104"/>
    </location>
</feature>
<dbReference type="Gene3D" id="3.10.20.30">
    <property type="match status" value="1"/>
</dbReference>
<dbReference type="EMBL" id="BAABLX010000004">
    <property type="protein sequence ID" value="GAA4931447.1"/>
    <property type="molecule type" value="Genomic_DNA"/>
</dbReference>
<dbReference type="InterPro" id="IPR012675">
    <property type="entry name" value="Beta-grasp_dom_sf"/>
</dbReference>
<evidence type="ECO:0000256" key="1">
    <source>
        <dbReference type="ARBA" id="ARBA00010914"/>
    </source>
</evidence>
<evidence type="ECO:0000313" key="10">
    <source>
        <dbReference type="Proteomes" id="UP001409585"/>
    </source>
</evidence>
<keyword evidence="2" id="KW-0001">2Fe-2S</keyword>
<evidence type="ECO:0000256" key="5">
    <source>
        <dbReference type="ARBA" id="ARBA00023014"/>
    </source>
</evidence>
<evidence type="ECO:0000256" key="4">
    <source>
        <dbReference type="ARBA" id="ARBA00023004"/>
    </source>
</evidence>
<comment type="similarity">
    <text evidence="1">Belongs to the adrenodoxin/putidaredoxin family.</text>
</comment>
<reference evidence="10" key="1">
    <citation type="journal article" date="2019" name="Int. J. Syst. Evol. Microbiol.">
        <title>The Global Catalogue of Microorganisms (GCM) 10K type strain sequencing project: providing services to taxonomists for standard genome sequencing and annotation.</title>
        <authorList>
            <consortium name="The Broad Institute Genomics Platform"/>
            <consortium name="The Broad Institute Genome Sequencing Center for Infectious Disease"/>
            <person name="Wu L."/>
            <person name="Ma J."/>
        </authorList>
    </citation>
    <scope>NUCLEOTIDE SEQUENCE [LARGE SCALE GENOMIC DNA]</scope>
    <source>
        <strain evidence="10">JCM 19134</strain>
    </source>
</reference>
<dbReference type="Proteomes" id="UP001409585">
    <property type="component" value="Unassembled WGS sequence"/>
</dbReference>
<keyword evidence="5" id="KW-0411">Iron-sulfur</keyword>
<evidence type="ECO:0000256" key="7">
    <source>
        <dbReference type="ARBA" id="ARBA00034078"/>
    </source>
</evidence>
<dbReference type="GO" id="GO:0051537">
    <property type="term" value="F:2 iron, 2 sulfur cluster binding"/>
    <property type="evidence" value="ECO:0007669"/>
    <property type="project" value="UniProtKB-KW"/>
</dbReference>